<name>A0A0C2YJ33_HEBCY</name>
<proteinExistence type="predicted"/>
<accession>A0A0C2YJ33</accession>
<evidence type="ECO:0000256" key="1">
    <source>
        <dbReference type="SAM" id="MobiDB-lite"/>
    </source>
</evidence>
<feature type="compositionally biased region" description="Basic and acidic residues" evidence="1">
    <location>
        <begin position="58"/>
        <end position="77"/>
    </location>
</feature>
<dbReference type="EMBL" id="KN831781">
    <property type="protein sequence ID" value="KIM41052.1"/>
    <property type="molecule type" value="Genomic_DNA"/>
</dbReference>
<feature type="compositionally biased region" description="Basic and acidic residues" evidence="1">
    <location>
        <begin position="151"/>
        <end position="171"/>
    </location>
</feature>
<organism evidence="2 3">
    <name type="scientific">Hebeloma cylindrosporum</name>
    <dbReference type="NCBI Taxonomy" id="76867"/>
    <lineage>
        <taxon>Eukaryota</taxon>
        <taxon>Fungi</taxon>
        <taxon>Dikarya</taxon>
        <taxon>Basidiomycota</taxon>
        <taxon>Agaricomycotina</taxon>
        <taxon>Agaricomycetes</taxon>
        <taxon>Agaricomycetidae</taxon>
        <taxon>Agaricales</taxon>
        <taxon>Agaricineae</taxon>
        <taxon>Hymenogastraceae</taxon>
        <taxon>Hebeloma</taxon>
    </lineage>
</organism>
<feature type="region of interest" description="Disordered" evidence="1">
    <location>
        <begin position="27"/>
        <end position="82"/>
    </location>
</feature>
<evidence type="ECO:0000313" key="2">
    <source>
        <dbReference type="EMBL" id="KIM41052.1"/>
    </source>
</evidence>
<gene>
    <name evidence="2" type="ORF">M413DRAFT_28143</name>
</gene>
<feature type="compositionally biased region" description="Polar residues" evidence="1">
    <location>
        <begin position="29"/>
        <end position="40"/>
    </location>
</feature>
<reference evidence="3" key="2">
    <citation type="submission" date="2015-01" db="EMBL/GenBank/DDBJ databases">
        <title>Evolutionary Origins and Diversification of the Mycorrhizal Mutualists.</title>
        <authorList>
            <consortium name="DOE Joint Genome Institute"/>
            <consortium name="Mycorrhizal Genomics Consortium"/>
            <person name="Kohler A."/>
            <person name="Kuo A."/>
            <person name="Nagy L.G."/>
            <person name="Floudas D."/>
            <person name="Copeland A."/>
            <person name="Barry K.W."/>
            <person name="Cichocki N."/>
            <person name="Veneault-Fourrey C."/>
            <person name="LaButti K."/>
            <person name="Lindquist E.A."/>
            <person name="Lipzen A."/>
            <person name="Lundell T."/>
            <person name="Morin E."/>
            <person name="Murat C."/>
            <person name="Riley R."/>
            <person name="Ohm R."/>
            <person name="Sun H."/>
            <person name="Tunlid A."/>
            <person name="Henrissat B."/>
            <person name="Grigoriev I.V."/>
            <person name="Hibbett D.S."/>
            <person name="Martin F."/>
        </authorList>
    </citation>
    <scope>NUCLEOTIDE SEQUENCE [LARGE SCALE GENOMIC DNA]</scope>
    <source>
        <strain evidence="3">h7</strain>
    </source>
</reference>
<feature type="region of interest" description="Disordered" evidence="1">
    <location>
        <begin position="148"/>
        <end position="171"/>
    </location>
</feature>
<keyword evidence="3" id="KW-1185">Reference proteome</keyword>
<sequence>MSDFPSRIPVLRRDAFMTTTKITKLKRIPSSQSTAAQPLQTHEDKTAARPWRRSWIKTADDSPAKAGDCARRPDGKMAGKKPFAPCIGSESFYLDPHANRAQKGVRGAWDEQLYVFGTSTPYNGASHGPQQGLSHDASTTLLIDPDLTCLAEKKHDDDQGGPHPEPKSEIR</sequence>
<dbReference type="HOGENOM" id="CLU_1563063_0_0_1"/>
<protein>
    <submittedName>
        <fullName evidence="2">Uncharacterized protein</fullName>
    </submittedName>
</protein>
<reference evidence="2 3" key="1">
    <citation type="submission" date="2014-04" db="EMBL/GenBank/DDBJ databases">
        <authorList>
            <consortium name="DOE Joint Genome Institute"/>
            <person name="Kuo A."/>
            <person name="Gay G."/>
            <person name="Dore J."/>
            <person name="Kohler A."/>
            <person name="Nagy L.G."/>
            <person name="Floudas D."/>
            <person name="Copeland A."/>
            <person name="Barry K.W."/>
            <person name="Cichocki N."/>
            <person name="Veneault-Fourrey C."/>
            <person name="LaButti K."/>
            <person name="Lindquist E.A."/>
            <person name="Lipzen A."/>
            <person name="Lundell T."/>
            <person name="Morin E."/>
            <person name="Murat C."/>
            <person name="Sun H."/>
            <person name="Tunlid A."/>
            <person name="Henrissat B."/>
            <person name="Grigoriev I.V."/>
            <person name="Hibbett D.S."/>
            <person name="Martin F."/>
            <person name="Nordberg H.P."/>
            <person name="Cantor M.N."/>
            <person name="Hua S.X."/>
        </authorList>
    </citation>
    <scope>NUCLEOTIDE SEQUENCE [LARGE SCALE GENOMIC DNA]</scope>
    <source>
        <strain evidence="3">h7</strain>
    </source>
</reference>
<dbReference type="Proteomes" id="UP000053424">
    <property type="component" value="Unassembled WGS sequence"/>
</dbReference>
<dbReference type="AlphaFoldDB" id="A0A0C2YJ33"/>
<evidence type="ECO:0000313" key="3">
    <source>
        <dbReference type="Proteomes" id="UP000053424"/>
    </source>
</evidence>